<dbReference type="Proteomes" id="UP001153069">
    <property type="component" value="Unassembled WGS sequence"/>
</dbReference>
<gene>
    <name evidence="1" type="ORF">SEMRO_391_G133141.1</name>
</gene>
<protein>
    <submittedName>
        <fullName evidence="1">Uncharacterized protein</fullName>
    </submittedName>
</protein>
<comment type="caution">
    <text evidence="1">The sequence shown here is derived from an EMBL/GenBank/DDBJ whole genome shotgun (WGS) entry which is preliminary data.</text>
</comment>
<name>A0A9N8E0M8_9STRA</name>
<proteinExistence type="predicted"/>
<sequence length="101" mass="10912">MESFFESEEFGNILLSDIQVTFRGVAFLYGAMPREFPVLVDGIEVVVRGLVSTKGTTSLGEANLRAVMTATSPEGSQSWTMTAVADPFVTSIGLPNSRCFQ</sequence>
<organism evidence="1 2">
    <name type="scientific">Seminavis robusta</name>
    <dbReference type="NCBI Taxonomy" id="568900"/>
    <lineage>
        <taxon>Eukaryota</taxon>
        <taxon>Sar</taxon>
        <taxon>Stramenopiles</taxon>
        <taxon>Ochrophyta</taxon>
        <taxon>Bacillariophyta</taxon>
        <taxon>Bacillariophyceae</taxon>
        <taxon>Bacillariophycidae</taxon>
        <taxon>Naviculales</taxon>
        <taxon>Naviculaceae</taxon>
        <taxon>Seminavis</taxon>
    </lineage>
</organism>
<dbReference type="AlphaFoldDB" id="A0A9N8E0M8"/>
<accession>A0A9N8E0M8</accession>
<dbReference type="OrthoDB" id="299997at2759"/>
<keyword evidence="2" id="KW-1185">Reference proteome</keyword>
<reference evidence="1" key="1">
    <citation type="submission" date="2020-06" db="EMBL/GenBank/DDBJ databases">
        <authorList>
            <consortium name="Plant Systems Biology data submission"/>
        </authorList>
    </citation>
    <scope>NUCLEOTIDE SEQUENCE</scope>
    <source>
        <strain evidence="1">D6</strain>
    </source>
</reference>
<evidence type="ECO:0000313" key="1">
    <source>
        <dbReference type="EMBL" id="CAB9509479.1"/>
    </source>
</evidence>
<evidence type="ECO:0000313" key="2">
    <source>
        <dbReference type="Proteomes" id="UP001153069"/>
    </source>
</evidence>
<dbReference type="EMBL" id="CAICTM010000390">
    <property type="protein sequence ID" value="CAB9509479.1"/>
    <property type="molecule type" value="Genomic_DNA"/>
</dbReference>